<evidence type="ECO:0000313" key="2">
    <source>
        <dbReference type="EMBL" id="KZV16861.1"/>
    </source>
</evidence>
<feature type="region of interest" description="Disordered" evidence="1">
    <location>
        <begin position="1"/>
        <end position="27"/>
    </location>
</feature>
<evidence type="ECO:0000313" key="3">
    <source>
        <dbReference type="Proteomes" id="UP000250235"/>
    </source>
</evidence>
<gene>
    <name evidence="2" type="ORF">F511_09792</name>
</gene>
<reference evidence="2 3" key="1">
    <citation type="journal article" date="2015" name="Proc. Natl. Acad. Sci. U.S.A.">
        <title>The resurrection genome of Boea hygrometrica: A blueprint for survival of dehydration.</title>
        <authorList>
            <person name="Xiao L."/>
            <person name="Yang G."/>
            <person name="Zhang L."/>
            <person name="Yang X."/>
            <person name="Zhao S."/>
            <person name="Ji Z."/>
            <person name="Zhou Q."/>
            <person name="Hu M."/>
            <person name="Wang Y."/>
            <person name="Chen M."/>
            <person name="Xu Y."/>
            <person name="Jin H."/>
            <person name="Xiao X."/>
            <person name="Hu G."/>
            <person name="Bao F."/>
            <person name="Hu Y."/>
            <person name="Wan P."/>
            <person name="Li L."/>
            <person name="Deng X."/>
            <person name="Kuang T."/>
            <person name="Xiang C."/>
            <person name="Zhu J.K."/>
            <person name="Oliver M.J."/>
            <person name="He Y."/>
        </authorList>
    </citation>
    <scope>NUCLEOTIDE SEQUENCE [LARGE SCALE GENOMIC DNA]</scope>
    <source>
        <strain evidence="3">cv. XS01</strain>
    </source>
</reference>
<name>A0A2Z7A6G4_9LAMI</name>
<protein>
    <submittedName>
        <fullName evidence="2">Histidine--tRNA ligase-like</fullName>
    </submittedName>
</protein>
<dbReference type="AlphaFoldDB" id="A0A2Z7A6G4"/>
<proteinExistence type="predicted"/>
<accession>A0A2Z7A6G4</accession>
<organism evidence="2 3">
    <name type="scientific">Dorcoceras hygrometricum</name>
    <dbReference type="NCBI Taxonomy" id="472368"/>
    <lineage>
        <taxon>Eukaryota</taxon>
        <taxon>Viridiplantae</taxon>
        <taxon>Streptophyta</taxon>
        <taxon>Embryophyta</taxon>
        <taxon>Tracheophyta</taxon>
        <taxon>Spermatophyta</taxon>
        <taxon>Magnoliopsida</taxon>
        <taxon>eudicotyledons</taxon>
        <taxon>Gunneridae</taxon>
        <taxon>Pentapetalae</taxon>
        <taxon>asterids</taxon>
        <taxon>lamiids</taxon>
        <taxon>Lamiales</taxon>
        <taxon>Gesneriaceae</taxon>
        <taxon>Didymocarpoideae</taxon>
        <taxon>Trichosporeae</taxon>
        <taxon>Loxocarpinae</taxon>
        <taxon>Dorcoceras</taxon>
    </lineage>
</organism>
<keyword evidence="3" id="KW-1185">Reference proteome</keyword>
<sequence length="123" mass="14050">MKSRVQEQNVEVQNSSSADQVQRTRATESELIDSVLADDLDEVSEWIKWTSKYINQLVGNQLGMEKSWSVEAAQEHERAEQAQLQTKRGADVELLKNRLKMKSNQLDEDTSRRTRSGQDQLSG</sequence>
<dbReference type="GO" id="GO:0016874">
    <property type="term" value="F:ligase activity"/>
    <property type="evidence" value="ECO:0007669"/>
    <property type="project" value="UniProtKB-KW"/>
</dbReference>
<feature type="compositionally biased region" description="Polar residues" evidence="1">
    <location>
        <begin position="1"/>
        <end position="24"/>
    </location>
</feature>
<keyword evidence="2" id="KW-0436">Ligase</keyword>
<dbReference type="Proteomes" id="UP000250235">
    <property type="component" value="Unassembled WGS sequence"/>
</dbReference>
<dbReference type="EMBL" id="KV018529">
    <property type="protein sequence ID" value="KZV16861.1"/>
    <property type="molecule type" value="Genomic_DNA"/>
</dbReference>
<evidence type="ECO:0000256" key="1">
    <source>
        <dbReference type="SAM" id="MobiDB-lite"/>
    </source>
</evidence>
<feature type="region of interest" description="Disordered" evidence="1">
    <location>
        <begin position="101"/>
        <end position="123"/>
    </location>
</feature>